<comment type="caution">
    <text evidence="1">The sequence shown here is derived from an EMBL/GenBank/DDBJ whole genome shotgun (WGS) entry which is preliminary data.</text>
</comment>
<evidence type="ECO:0000313" key="1">
    <source>
        <dbReference type="EMBL" id="GAQ18006.1"/>
    </source>
</evidence>
<accession>A0A0U9HE20</accession>
<reference evidence="1 2" key="2">
    <citation type="journal article" date="2016" name="Genome Announc.">
        <title>Draft Genome Sequence of Oceanobacillus picturae Heshi-B3, Isolated from Fermented Rice Bran in a Traditional Japanese Seafood Dish.</title>
        <authorList>
            <person name="Akuzawa S."/>
            <person name="Nagaoka J."/>
            <person name="Kanekatsu M."/>
            <person name="Kanesaki Y."/>
            <person name="Suzuki T."/>
        </authorList>
    </citation>
    <scope>NUCLEOTIDE SEQUENCE [LARGE SCALE GENOMIC DNA]</scope>
    <source>
        <strain evidence="1 2">Heshi-B3</strain>
    </source>
</reference>
<organism evidence="1 2">
    <name type="scientific">Oceanobacillus picturae</name>
    <dbReference type="NCBI Taxonomy" id="171693"/>
    <lineage>
        <taxon>Bacteria</taxon>
        <taxon>Bacillati</taxon>
        <taxon>Bacillota</taxon>
        <taxon>Bacilli</taxon>
        <taxon>Bacillales</taxon>
        <taxon>Bacillaceae</taxon>
        <taxon>Oceanobacillus</taxon>
    </lineage>
</organism>
<reference evidence="2" key="1">
    <citation type="submission" date="2015-07" db="EMBL/GenBank/DDBJ databases">
        <title>Draft Genome Sequence of Oceanobacillus picturae Heshi-B3 that Was Isolated from Fermented Rice Bran with Aging Salted Mackerel, Which Was Named Heshiko as Traditional Fermented Seafood in Japan.</title>
        <authorList>
            <person name="Akuzawa S."/>
            <person name="Nakagawa J."/>
            <person name="Kanekatsu T."/>
            <person name="Kanesaki Y."/>
            <person name="Suzuki T."/>
        </authorList>
    </citation>
    <scope>NUCLEOTIDE SEQUENCE [LARGE SCALE GENOMIC DNA]</scope>
    <source>
        <strain evidence="2">Heshi-B3</strain>
    </source>
</reference>
<proteinExistence type="predicted"/>
<dbReference type="RefSeq" id="WP_193751981.1">
    <property type="nucleotide sequence ID" value="NZ_BBXV01000023.1"/>
</dbReference>
<protein>
    <submittedName>
        <fullName evidence="1">5,10-methylenetetrahydrofolate reductase</fullName>
    </submittedName>
</protein>
<dbReference type="EMBL" id="BBXV01000023">
    <property type="protein sequence ID" value="GAQ18006.1"/>
    <property type="molecule type" value="Genomic_DNA"/>
</dbReference>
<gene>
    <name evidence="1" type="ORF">OPHB3_1945</name>
</gene>
<name>A0A0U9HE20_9BACI</name>
<dbReference type="AlphaFoldDB" id="A0A0U9HE20"/>
<dbReference type="Proteomes" id="UP000052946">
    <property type="component" value="Unassembled WGS sequence"/>
</dbReference>
<sequence length="58" mass="6530">MKQQTTVRTYPKNFTNATTPLHQALNNGWVVVMSNPFDCGNGQQGTEYILEKDVDRDG</sequence>
<evidence type="ECO:0000313" key="2">
    <source>
        <dbReference type="Proteomes" id="UP000052946"/>
    </source>
</evidence>